<dbReference type="Pfam" id="PF06414">
    <property type="entry name" value="Zeta_toxin"/>
    <property type="match status" value="1"/>
</dbReference>
<dbReference type="PANTHER" id="PTHR31153:SF1">
    <property type="entry name" value="CALMODULIN CALCIUM-DEPENDENT NAD KINASE"/>
    <property type="match status" value="1"/>
</dbReference>
<evidence type="ECO:0000256" key="3">
    <source>
        <dbReference type="SAM" id="SignalP"/>
    </source>
</evidence>
<dbReference type="Proteomes" id="UP000029981">
    <property type="component" value="Chromosome 3"/>
</dbReference>
<keyword evidence="2" id="KW-0067">ATP-binding</keyword>
<dbReference type="STRING" id="3659.A0A0A0L4J6"/>
<reference evidence="5 6" key="1">
    <citation type="journal article" date="2009" name="Nat. Genet.">
        <title>The genome of the cucumber, Cucumis sativus L.</title>
        <authorList>
            <person name="Huang S."/>
            <person name="Li R."/>
            <person name="Zhang Z."/>
            <person name="Li L."/>
            <person name="Gu X."/>
            <person name="Fan W."/>
            <person name="Lucas W.J."/>
            <person name="Wang X."/>
            <person name="Xie B."/>
            <person name="Ni P."/>
            <person name="Ren Y."/>
            <person name="Zhu H."/>
            <person name="Li J."/>
            <person name="Lin K."/>
            <person name="Jin W."/>
            <person name="Fei Z."/>
            <person name="Li G."/>
            <person name="Staub J."/>
            <person name="Kilian A."/>
            <person name="van der Vossen E.A."/>
            <person name="Wu Y."/>
            <person name="Guo J."/>
            <person name="He J."/>
            <person name="Jia Z."/>
            <person name="Ren Y."/>
            <person name="Tian G."/>
            <person name="Lu Y."/>
            <person name="Ruan J."/>
            <person name="Qian W."/>
            <person name="Wang M."/>
            <person name="Huang Q."/>
            <person name="Li B."/>
            <person name="Xuan Z."/>
            <person name="Cao J."/>
            <person name="Asan"/>
            <person name="Wu Z."/>
            <person name="Zhang J."/>
            <person name="Cai Q."/>
            <person name="Bai Y."/>
            <person name="Zhao B."/>
            <person name="Han Y."/>
            <person name="Li Y."/>
            <person name="Li X."/>
            <person name="Wang S."/>
            <person name="Shi Q."/>
            <person name="Liu S."/>
            <person name="Cho W.K."/>
            <person name="Kim J.Y."/>
            <person name="Xu Y."/>
            <person name="Heller-Uszynska K."/>
            <person name="Miao H."/>
            <person name="Cheng Z."/>
            <person name="Zhang S."/>
            <person name="Wu J."/>
            <person name="Yang Y."/>
            <person name="Kang H."/>
            <person name="Li M."/>
            <person name="Liang H."/>
            <person name="Ren X."/>
            <person name="Shi Z."/>
            <person name="Wen M."/>
            <person name="Jian M."/>
            <person name="Yang H."/>
            <person name="Zhang G."/>
            <person name="Yang Z."/>
            <person name="Chen R."/>
            <person name="Liu S."/>
            <person name="Li J."/>
            <person name="Ma L."/>
            <person name="Liu H."/>
            <person name="Zhou Y."/>
            <person name="Zhao J."/>
            <person name="Fang X."/>
            <person name="Li G."/>
            <person name="Fang L."/>
            <person name="Li Y."/>
            <person name="Liu D."/>
            <person name="Zheng H."/>
            <person name="Zhang Y."/>
            <person name="Qin N."/>
            <person name="Li Z."/>
            <person name="Yang G."/>
            <person name="Yang S."/>
            <person name="Bolund L."/>
            <person name="Kristiansen K."/>
            <person name="Zheng H."/>
            <person name="Li S."/>
            <person name="Zhang X."/>
            <person name="Yang H."/>
            <person name="Wang J."/>
            <person name="Sun R."/>
            <person name="Zhang B."/>
            <person name="Jiang S."/>
            <person name="Wang J."/>
            <person name="Du Y."/>
            <person name="Li S."/>
        </authorList>
    </citation>
    <scope>NUCLEOTIDE SEQUENCE [LARGE SCALE GENOMIC DNA]</scope>
    <source>
        <strain evidence="6">cv. 9930</strain>
    </source>
</reference>
<evidence type="ECO:0000313" key="5">
    <source>
        <dbReference type="EMBL" id="KGN56910.1"/>
    </source>
</evidence>
<dbReference type="Gene3D" id="3.40.50.300">
    <property type="entry name" value="P-loop containing nucleotide triphosphate hydrolases"/>
    <property type="match status" value="1"/>
</dbReference>
<dbReference type="Gramene" id="KGN56910">
    <property type="protein sequence ID" value="KGN56910"/>
    <property type="gene ID" value="Csa_3G143510"/>
</dbReference>
<protein>
    <recommendedName>
        <fullName evidence="4">Zeta toxin domain-containing protein</fullName>
    </recommendedName>
</protein>
<keyword evidence="1" id="KW-0547">Nucleotide-binding</keyword>
<accession>A0A0A0L4J6</accession>
<dbReference type="PANTHER" id="PTHR31153">
    <property type="entry name" value="CALMODULIN CALCIUM-DEPENDENT NAD KINASE"/>
    <property type="match status" value="1"/>
</dbReference>
<dbReference type="InterPro" id="IPR010488">
    <property type="entry name" value="Zeta_toxin_domain"/>
</dbReference>
<reference evidence="5 6" key="2">
    <citation type="journal article" date="2009" name="PLoS ONE">
        <title>An integrated genetic and cytogenetic map of the cucumber genome.</title>
        <authorList>
            <person name="Ren Y."/>
            <person name="Zhang Z."/>
            <person name="Liu J."/>
            <person name="Staub J.E."/>
            <person name="Han Y."/>
            <person name="Cheng Z."/>
            <person name="Li X."/>
            <person name="Lu J."/>
            <person name="Miao H."/>
            <person name="Kang H."/>
            <person name="Xie B."/>
            <person name="Gu X."/>
            <person name="Wang X."/>
            <person name="Du Y."/>
            <person name="Jin W."/>
            <person name="Huang S."/>
        </authorList>
    </citation>
    <scope>NUCLEOTIDE SEQUENCE [LARGE SCALE GENOMIC DNA]</scope>
    <source>
        <strain evidence="6">cv. 9930</strain>
    </source>
</reference>
<organism evidence="5 6">
    <name type="scientific">Cucumis sativus</name>
    <name type="common">Cucumber</name>
    <dbReference type="NCBI Taxonomy" id="3659"/>
    <lineage>
        <taxon>Eukaryota</taxon>
        <taxon>Viridiplantae</taxon>
        <taxon>Streptophyta</taxon>
        <taxon>Embryophyta</taxon>
        <taxon>Tracheophyta</taxon>
        <taxon>Spermatophyta</taxon>
        <taxon>Magnoliopsida</taxon>
        <taxon>eudicotyledons</taxon>
        <taxon>Gunneridae</taxon>
        <taxon>Pentapetalae</taxon>
        <taxon>rosids</taxon>
        <taxon>fabids</taxon>
        <taxon>Cucurbitales</taxon>
        <taxon>Cucurbitaceae</taxon>
        <taxon>Benincaseae</taxon>
        <taxon>Cucumis</taxon>
    </lineage>
</organism>
<dbReference type="eggNOG" id="ENOG502QPRV">
    <property type="taxonomic scope" value="Eukaryota"/>
</dbReference>
<feature type="chain" id="PRO_5001965745" description="Zeta toxin domain-containing protein" evidence="3">
    <location>
        <begin position="26"/>
        <end position="552"/>
    </location>
</feature>
<gene>
    <name evidence="5" type="ORF">Csa_3G143510</name>
</gene>
<feature type="domain" description="Zeta toxin" evidence="4">
    <location>
        <begin position="239"/>
        <end position="363"/>
    </location>
</feature>
<keyword evidence="6" id="KW-1185">Reference proteome</keyword>
<keyword evidence="3" id="KW-0732">Signal</keyword>
<dbReference type="AlphaFoldDB" id="A0A0A0L4J6"/>
<dbReference type="OMA" id="NCMEDIY"/>
<evidence type="ECO:0000313" key="6">
    <source>
        <dbReference type="Proteomes" id="UP000029981"/>
    </source>
</evidence>
<evidence type="ECO:0000256" key="1">
    <source>
        <dbReference type="ARBA" id="ARBA00022741"/>
    </source>
</evidence>
<reference evidence="5 6" key="3">
    <citation type="journal article" date="2010" name="BMC Genomics">
        <title>Transcriptome sequencing and comparative analysis of cucumber flowers with different sex types.</title>
        <authorList>
            <person name="Guo S."/>
            <person name="Zheng Y."/>
            <person name="Joung J.G."/>
            <person name="Liu S."/>
            <person name="Zhang Z."/>
            <person name="Crasta O.R."/>
            <person name="Sobral B.W."/>
            <person name="Xu Y."/>
            <person name="Huang S."/>
            <person name="Fei Z."/>
        </authorList>
    </citation>
    <scope>NUCLEOTIDE SEQUENCE [LARGE SCALE GENOMIC DNA]</scope>
    <source>
        <strain evidence="6">cv. 9930</strain>
    </source>
</reference>
<dbReference type="GO" id="GO:0016301">
    <property type="term" value="F:kinase activity"/>
    <property type="evidence" value="ECO:0007669"/>
    <property type="project" value="InterPro"/>
</dbReference>
<dbReference type="SUPFAM" id="SSF52540">
    <property type="entry name" value="P-loop containing nucleoside triphosphate hydrolases"/>
    <property type="match status" value="1"/>
</dbReference>
<feature type="signal peptide" evidence="3">
    <location>
        <begin position="1"/>
        <end position="25"/>
    </location>
</feature>
<dbReference type="InterPro" id="IPR027417">
    <property type="entry name" value="P-loop_NTPase"/>
</dbReference>
<dbReference type="EMBL" id="CM002924">
    <property type="protein sequence ID" value="KGN56910.1"/>
    <property type="molecule type" value="Genomic_DNA"/>
</dbReference>
<evidence type="ECO:0000259" key="4">
    <source>
        <dbReference type="Pfam" id="PF06414"/>
    </source>
</evidence>
<dbReference type="GO" id="GO:0005524">
    <property type="term" value="F:ATP binding"/>
    <property type="evidence" value="ECO:0007669"/>
    <property type="project" value="UniProtKB-KW"/>
</dbReference>
<dbReference type="InterPro" id="IPR044802">
    <property type="entry name" value="NADKc-like"/>
</dbReference>
<name>A0A0A0L4J6_CUCSA</name>
<sequence length="552" mass="62271">MNLQIQTPSNNSLIFFLFLRSLCSSNLFIMKHEDGGFGKLIPTSHYLNQSFVGGVAATGNRHFRRTSKPVINNQKLIPHLHRTESGRVDFLERFSHYVARQLGISDVDECPQLCKLANNYLRKTKGCEEEIYAYFASEAGGESLYVKLVTEFDQCILSYFAFHWSQASLMITQVLGVDSEHKKLKDLVVAATRKQRFDRVSKDLKMTRVFSTLVEEMKKIGCAASKGESKCSLTKPRSSQRQRSPVLLMMGGGMGAGKSTVLKDILKEPFWLEAETNTVTVEADAFKETDVIYKAISSMGYHDDMLQTAELVHQPSIDAASSLLVTALNEGRDVILDSTLSWAPYVMQTIEMARNIHKRRYRMGVGYKVENGEVTENYWEPVSEEEEDGEMQDRMPYRIELVGVVCDAHLAVVRGIRRAIMMGRAVRVNSQLQSHKRFANAFPKYSEVVDSVRLYSTNFIGNPPKLIHRKDGTDPFQTIDAEASACLTTLSNLNPDAESVYELYPNPSPFSEPEAIWKEIALTPSRLQSQKELRSAIKKLESSRTVSSKIEQ</sequence>
<proteinExistence type="predicted"/>
<dbReference type="OrthoDB" id="10267859at2759"/>
<reference evidence="5 6" key="4">
    <citation type="journal article" date="2011" name="BMC Genomics">
        <title>RNA-Seq improves annotation of protein-coding genes in the cucumber genome.</title>
        <authorList>
            <person name="Li Z."/>
            <person name="Zhang Z."/>
            <person name="Yan P."/>
            <person name="Huang S."/>
            <person name="Fei Z."/>
            <person name="Lin K."/>
        </authorList>
    </citation>
    <scope>NUCLEOTIDE SEQUENCE [LARGE SCALE GENOMIC DNA]</scope>
    <source>
        <strain evidence="6">cv. 9930</strain>
    </source>
</reference>
<evidence type="ECO:0000256" key="2">
    <source>
        <dbReference type="ARBA" id="ARBA00022840"/>
    </source>
</evidence>